<comment type="similarity">
    <text evidence="1">Belongs to the ROK (NagC/XylR) family.</text>
</comment>
<evidence type="ECO:0000313" key="2">
    <source>
        <dbReference type="EMBL" id="HIS96339.1"/>
    </source>
</evidence>
<accession>A0A9D1K7H3</accession>
<name>A0A9D1K7H3_9FIRM</name>
<dbReference type="Gene3D" id="3.30.420.40">
    <property type="match status" value="2"/>
</dbReference>
<evidence type="ECO:0000313" key="3">
    <source>
        <dbReference type="Proteomes" id="UP000886876"/>
    </source>
</evidence>
<reference evidence="2" key="1">
    <citation type="submission" date="2020-10" db="EMBL/GenBank/DDBJ databases">
        <authorList>
            <person name="Gilroy R."/>
        </authorList>
    </citation>
    <scope>NUCLEOTIDE SEQUENCE</scope>
    <source>
        <strain evidence="2">ChiHecec3B27-6122</strain>
    </source>
</reference>
<protein>
    <submittedName>
        <fullName evidence="2">ROK family protein</fullName>
    </submittedName>
</protein>
<reference evidence="2" key="2">
    <citation type="journal article" date="2021" name="PeerJ">
        <title>Extensive microbial diversity within the chicken gut microbiome revealed by metagenomics and culture.</title>
        <authorList>
            <person name="Gilroy R."/>
            <person name="Ravi A."/>
            <person name="Getino M."/>
            <person name="Pursley I."/>
            <person name="Horton D.L."/>
            <person name="Alikhan N.F."/>
            <person name="Baker D."/>
            <person name="Gharbi K."/>
            <person name="Hall N."/>
            <person name="Watson M."/>
            <person name="Adriaenssens E.M."/>
            <person name="Foster-Nyarko E."/>
            <person name="Jarju S."/>
            <person name="Secka A."/>
            <person name="Antonio M."/>
            <person name="Oren A."/>
            <person name="Chaudhuri R.R."/>
            <person name="La Ragione R."/>
            <person name="Hildebrand F."/>
            <person name="Pallen M.J."/>
        </authorList>
    </citation>
    <scope>NUCLEOTIDE SEQUENCE</scope>
    <source>
        <strain evidence="2">ChiHecec3B27-6122</strain>
    </source>
</reference>
<dbReference type="InterPro" id="IPR043129">
    <property type="entry name" value="ATPase_NBD"/>
</dbReference>
<dbReference type="Proteomes" id="UP000886876">
    <property type="component" value="Unassembled WGS sequence"/>
</dbReference>
<dbReference type="AlphaFoldDB" id="A0A9D1K7H3"/>
<proteinExistence type="inferred from homology"/>
<dbReference type="Pfam" id="PF00480">
    <property type="entry name" value="ROK"/>
    <property type="match status" value="1"/>
</dbReference>
<organism evidence="2 3">
    <name type="scientific">Candidatus Scatomorpha pullistercoris</name>
    <dbReference type="NCBI Taxonomy" id="2840929"/>
    <lineage>
        <taxon>Bacteria</taxon>
        <taxon>Bacillati</taxon>
        <taxon>Bacillota</taxon>
        <taxon>Clostridia</taxon>
        <taxon>Eubacteriales</taxon>
        <taxon>Candidatus Scatomorpha</taxon>
    </lineage>
</organism>
<dbReference type="EMBL" id="DVJS01000001">
    <property type="protein sequence ID" value="HIS96339.1"/>
    <property type="molecule type" value="Genomic_DNA"/>
</dbReference>
<dbReference type="InterPro" id="IPR000600">
    <property type="entry name" value="ROK"/>
</dbReference>
<evidence type="ECO:0000256" key="1">
    <source>
        <dbReference type="ARBA" id="ARBA00006479"/>
    </source>
</evidence>
<dbReference type="PANTHER" id="PTHR18964:SF149">
    <property type="entry name" value="BIFUNCTIONAL UDP-N-ACETYLGLUCOSAMINE 2-EPIMERASE_N-ACETYLMANNOSAMINE KINASE"/>
    <property type="match status" value="1"/>
</dbReference>
<dbReference type="SUPFAM" id="SSF53067">
    <property type="entry name" value="Actin-like ATPase domain"/>
    <property type="match status" value="1"/>
</dbReference>
<dbReference type="PANTHER" id="PTHR18964">
    <property type="entry name" value="ROK (REPRESSOR, ORF, KINASE) FAMILY"/>
    <property type="match status" value="1"/>
</dbReference>
<gene>
    <name evidence="2" type="ORF">IAD42_00010</name>
</gene>
<sequence>MSDKTRAALAVDLGGSKFIVGFVDSSGRVLHSRREEWLDRSDAASVRKQFMSAIEKELSTGTKYDIVAAGMVVPGFADTERGVIVSMSLGGMREWPAAEIFKKEFGLNAYLNNDAKACALAEMWFGSCRDCDDFMYITASTGIGGAFVLDGRLYNGAFGRAGEVGNSFLEHNGRPNGHGRLGTLEMYAATGGMAQTYLEHGGTAPADGRPVNGAYIAERARAGDRAALDTFELEGRYLGSLIAQACNLLDLERVVIGGGISLAYDLYRDSLERTLFEQKYWRDDEFSVVPTVLGYEGALVGAATVAYLGVGEPLTRPGSPGHKLR</sequence>
<comment type="caution">
    <text evidence="2">The sequence shown here is derived from an EMBL/GenBank/DDBJ whole genome shotgun (WGS) entry which is preliminary data.</text>
</comment>